<proteinExistence type="predicted"/>
<gene>
    <name evidence="1" type="ORF">T4E_1853</name>
</gene>
<protein>
    <submittedName>
        <fullName evidence="1">Uncharacterized protein</fullName>
    </submittedName>
</protein>
<accession>A0A0V0XUF2</accession>
<sequence>LENTVLDVLFIKEDVPNAIHCSFGCGSFVEVVNPVEKDPHKTCHGVQCHFVNFEMLTSLEFRQLICAEKLDLLLNVTYPQLWTENQNWNFQFNLTNQCSNCPMLYFLKGKQICKL</sequence>
<name>A0A0V0XUF2_TRIPS</name>
<comment type="caution">
    <text evidence="1">The sequence shown here is derived from an EMBL/GenBank/DDBJ whole genome shotgun (WGS) entry which is preliminary data.</text>
</comment>
<reference evidence="1 2" key="1">
    <citation type="submission" date="2015-01" db="EMBL/GenBank/DDBJ databases">
        <title>Evolution of Trichinella species and genotypes.</title>
        <authorList>
            <person name="Korhonen P.K."/>
            <person name="Edoardo P."/>
            <person name="Giuseppe L.R."/>
            <person name="Gasser R.B."/>
        </authorList>
    </citation>
    <scope>NUCLEOTIDE SEQUENCE [LARGE SCALE GENOMIC DNA]</scope>
    <source>
        <strain evidence="1">ISS141</strain>
    </source>
</reference>
<dbReference type="PANTHER" id="PTHR31640">
    <property type="entry name" value="TRANSMEMBRANE PROTEIN KIAA1109"/>
    <property type="match status" value="1"/>
</dbReference>
<dbReference type="InterPro" id="IPR033616">
    <property type="entry name" value="BLTP1"/>
</dbReference>
<dbReference type="STRING" id="6337.A0A0V0XUF2"/>
<dbReference type="AlphaFoldDB" id="A0A0V0XUF2"/>
<feature type="non-terminal residue" evidence="1">
    <location>
        <position position="1"/>
    </location>
</feature>
<dbReference type="Proteomes" id="UP000054815">
    <property type="component" value="Unassembled WGS sequence"/>
</dbReference>
<dbReference type="PANTHER" id="PTHR31640:SF1">
    <property type="entry name" value="BRIDGE-LIKE LIPID TRANSFER PROTEIN FAMILY MEMBER 1"/>
    <property type="match status" value="1"/>
</dbReference>
<evidence type="ECO:0000313" key="1">
    <source>
        <dbReference type="EMBL" id="KRX91565.1"/>
    </source>
</evidence>
<organism evidence="1 2">
    <name type="scientific">Trichinella pseudospiralis</name>
    <name type="common">Parasitic roundworm</name>
    <dbReference type="NCBI Taxonomy" id="6337"/>
    <lineage>
        <taxon>Eukaryota</taxon>
        <taxon>Metazoa</taxon>
        <taxon>Ecdysozoa</taxon>
        <taxon>Nematoda</taxon>
        <taxon>Enoplea</taxon>
        <taxon>Dorylaimia</taxon>
        <taxon>Trichinellida</taxon>
        <taxon>Trichinellidae</taxon>
        <taxon>Trichinella</taxon>
    </lineage>
</organism>
<dbReference type="EMBL" id="JYDU01000134">
    <property type="protein sequence ID" value="KRX91565.1"/>
    <property type="molecule type" value="Genomic_DNA"/>
</dbReference>
<evidence type="ECO:0000313" key="2">
    <source>
        <dbReference type="Proteomes" id="UP000054815"/>
    </source>
</evidence>